<dbReference type="EMBL" id="WTXG01000001">
    <property type="protein sequence ID" value="KAI0308161.1"/>
    <property type="molecule type" value="Genomic_DNA"/>
</dbReference>
<gene>
    <name evidence="2" type="ORF">B0F90DRAFT_1813471</name>
</gene>
<keyword evidence="3" id="KW-1185">Reference proteome</keyword>
<dbReference type="Proteomes" id="UP001203297">
    <property type="component" value="Unassembled WGS sequence"/>
</dbReference>
<sequence>MSASVPSGEAPVPYNESSMSLYPMSQVSIDSSTPVDLGIFDWNTISGPSMKTALLMPLVHYVPATGLSPALNPEVPITPNIGQHATANSNLSYSLGDLESPSLPLQDIDWSSITELICQSSPATVQSSFQSSPLAPSVSIPSTPGDVTDLPTPPSLTYDGSKPTSTLDSSVPPSVFLPVQPEAFAGGEHDLWSLLCGELS</sequence>
<proteinExistence type="predicted"/>
<evidence type="ECO:0000313" key="2">
    <source>
        <dbReference type="EMBL" id="KAI0308161.1"/>
    </source>
</evidence>
<organism evidence="2 3">
    <name type="scientific">Multifurca ochricompacta</name>
    <dbReference type="NCBI Taxonomy" id="376703"/>
    <lineage>
        <taxon>Eukaryota</taxon>
        <taxon>Fungi</taxon>
        <taxon>Dikarya</taxon>
        <taxon>Basidiomycota</taxon>
        <taxon>Agaricomycotina</taxon>
        <taxon>Agaricomycetes</taxon>
        <taxon>Russulales</taxon>
        <taxon>Russulaceae</taxon>
        <taxon>Multifurca</taxon>
    </lineage>
</organism>
<dbReference type="AlphaFoldDB" id="A0AAD4QUE0"/>
<reference evidence="2" key="1">
    <citation type="journal article" date="2022" name="New Phytol.">
        <title>Evolutionary transition to the ectomycorrhizal habit in the genomes of a hyperdiverse lineage of mushroom-forming fungi.</title>
        <authorList>
            <person name="Looney B."/>
            <person name="Miyauchi S."/>
            <person name="Morin E."/>
            <person name="Drula E."/>
            <person name="Courty P.E."/>
            <person name="Kohler A."/>
            <person name="Kuo A."/>
            <person name="LaButti K."/>
            <person name="Pangilinan J."/>
            <person name="Lipzen A."/>
            <person name="Riley R."/>
            <person name="Andreopoulos W."/>
            <person name="He G."/>
            <person name="Johnson J."/>
            <person name="Nolan M."/>
            <person name="Tritt A."/>
            <person name="Barry K.W."/>
            <person name="Grigoriev I.V."/>
            <person name="Nagy L.G."/>
            <person name="Hibbett D."/>
            <person name="Henrissat B."/>
            <person name="Matheny P.B."/>
            <person name="Labbe J."/>
            <person name="Martin F.M."/>
        </authorList>
    </citation>
    <scope>NUCLEOTIDE SEQUENCE</scope>
    <source>
        <strain evidence="2">BPL690</strain>
    </source>
</reference>
<evidence type="ECO:0000313" key="3">
    <source>
        <dbReference type="Proteomes" id="UP001203297"/>
    </source>
</evidence>
<protein>
    <submittedName>
        <fullName evidence="2">Uncharacterized protein</fullName>
    </submittedName>
</protein>
<comment type="caution">
    <text evidence="2">The sequence shown here is derived from an EMBL/GenBank/DDBJ whole genome shotgun (WGS) entry which is preliminary data.</text>
</comment>
<name>A0AAD4QUE0_9AGAM</name>
<accession>A0AAD4QUE0</accession>
<evidence type="ECO:0000256" key="1">
    <source>
        <dbReference type="SAM" id="MobiDB-lite"/>
    </source>
</evidence>
<feature type="region of interest" description="Disordered" evidence="1">
    <location>
        <begin position="134"/>
        <end position="173"/>
    </location>
</feature>
<feature type="compositionally biased region" description="Polar residues" evidence="1">
    <location>
        <begin position="162"/>
        <end position="172"/>
    </location>
</feature>